<evidence type="ECO:0000313" key="3">
    <source>
        <dbReference type="Proteomes" id="UP000275727"/>
    </source>
</evidence>
<accession>A0AAD1G2F7</accession>
<dbReference type="AlphaFoldDB" id="A0AAD1G2F7"/>
<gene>
    <name evidence="2" type="ORF">SmB9_34460</name>
</gene>
<sequence>MTSFSSGSEWALSEEGFLMPRYSVLLCALAMLAGIAVTASPVFAMPHQGAQTLTPQIYRQRCLFCHKSAAPEGVAPEILVGLNPPPGVKPADVMPNIKCWRRCEKCWPQRK</sequence>
<dbReference type="KEGG" id="smic:SmB9_34460"/>
<organism evidence="2 3">
    <name type="scientific">Sphingosinicella microcystinivorans</name>
    <dbReference type="NCBI Taxonomy" id="335406"/>
    <lineage>
        <taxon>Bacteria</taxon>
        <taxon>Pseudomonadati</taxon>
        <taxon>Pseudomonadota</taxon>
        <taxon>Alphaproteobacteria</taxon>
        <taxon>Sphingomonadales</taxon>
        <taxon>Sphingosinicellaceae</taxon>
        <taxon>Sphingosinicella</taxon>
    </lineage>
</organism>
<name>A0AAD1G2F7_SPHMI</name>
<dbReference type="Proteomes" id="UP000275727">
    <property type="component" value="Chromosome"/>
</dbReference>
<keyword evidence="1" id="KW-0812">Transmembrane</keyword>
<reference evidence="2 3" key="1">
    <citation type="submission" date="2018-06" db="EMBL/GenBank/DDBJ databases">
        <title>Complete Genome Sequence of the Microcystin-Degrading Bacterium Sphingosinicella microcystinivorans Strain B-9.</title>
        <authorList>
            <person name="Jin H."/>
            <person name="Nishizawa T."/>
            <person name="Guo Y."/>
            <person name="Nishizawa A."/>
            <person name="Park H."/>
            <person name="Kato H."/>
            <person name="Tsuji K."/>
            <person name="Harada K."/>
        </authorList>
    </citation>
    <scope>NUCLEOTIDE SEQUENCE [LARGE SCALE GENOMIC DNA]</scope>
    <source>
        <strain evidence="2 3">B9</strain>
    </source>
</reference>
<keyword evidence="1" id="KW-1133">Transmembrane helix</keyword>
<feature type="transmembrane region" description="Helical" evidence="1">
    <location>
        <begin position="22"/>
        <end position="44"/>
    </location>
</feature>
<proteinExistence type="predicted"/>
<dbReference type="EMBL" id="AP018711">
    <property type="protein sequence ID" value="BBE35788.1"/>
    <property type="molecule type" value="Genomic_DNA"/>
</dbReference>
<evidence type="ECO:0000313" key="2">
    <source>
        <dbReference type="EMBL" id="BBE35788.1"/>
    </source>
</evidence>
<protein>
    <submittedName>
        <fullName evidence="2">Uncharacterized protein</fullName>
    </submittedName>
</protein>
<evidence type="ECO:0000256" key="1">
    <source>
        <dbReference type="SAM" id="Phobius"/>
    </source>
</evidence>
<keyword evidence="1" id="KW-0472">Membrane</keyword>